<dbReference type="OrthoDB" id="103646at2759"/>
<name>A0A8T1VID5_9STRA</name>
<evidence type="ECO:0000313" key="3">
    <source>
        <dbReference type="Proteomes" id="UP000694044"/>
    </source>
</evidence>
<reference evidence="2" key="1">
    <citation type="submission" date="2021-02" db="EMBL/GenBank/DDBJ databases">
        <authorList>
            <person name="Palmer J.M."/>
        </authorList>
    </citation>
    <scope>NUCLEOTIDE SEQUENCE</scope>
    <source>
        <strain evidence="2">SCRP734</strain>
    </source>
</reference>
<evidence type="ECO:0000313" key="2">
    <source>
        <dbReference type="EMBL" id="KAG7379928.1"/>
    </source>
</evidence>
<dbReference type="EMBL" id="JAGDFM010000320">
    <property type="protein sequence ID" value="KAG7379928.1"/>
    <property type="molecule type" value="Genomic_DNA"/>
</dbReference>
<keyword evidence="1" id="KW-0812">Transmembrane</keyword>
<keyword evidence="1" id="KW-1133">Transmembrane helix</keyword>
<keyword evidence="3" id="KW-1185">Reference proteome</keyword>
<keyword evidence="1" id="KW-0472">Membrane</keyword>
<comment type="caution">
    <text evidence="2">The sequence shown here is derived from an EMBL/GenBank/DDBJ whole genome shotgun (WGS) entry which is preliminary data.</text>
</comment>
<protein>
    <submittedName>
        <fullName evidence="2">Uncharacterized protein</fullName>
    </submittedName>
</protein>
<sequence length="154" mass="16532">MADVLVVLIVASQVALYLLIAYMFCSLQRKYRGRSVSELQQALIYRQGGGPEETTGEHRIDIATRYAAGDCRKGDDQLTEVVGAVNGDFTVHSLQRRGGGSRALSGVCFCKHAAGPVLRNLWREAQVVADGESAGEEPFHGSPTACKVGAALYC</sequence>
<gene>
    <name evidence="2" type="ORF">PHYPSEUDO_007986</name>
</gene>
<feature type="transmembrane region" description="Helical" evidence="1">
    <location>
        <begin position="6"/>
        <end position="25"/>
    </location>
</feature>
<evidence type="ECO:0000256" key="1">
    <source>
        <dbReference type="SAM" id="Phobius"/>
    </source>
</evidence>
<accession>A0A8T1VID5</accession>
<dbReference type="AlphaFoldDB" id="A0A8T1VID5"/>
<dbReference type="Proteomes" id="UP000694044">
    <property type="component" value="Unassembled WGS sequence"/>
</dbReference>
<proteinExistence type="predicted"/>
<organism evidence="2 3">
    <name type="scientific">Phytophthora pseudosyringae</name>
    <dbReference type="NCBI Taxonomy" id="221518"/>
    <lineage>
        <taxon>Eukaryota</taxon>
        <taxon>Sar</taxon>
        <taxon>Stramenopiles</taxon>
        <taxon>Oomycota</taxon>
        <taxon>Peronosporomycetes</taxon>
        <taxon>Peronosporales</taxon>
        <taxon>Peronosporaceae</taxon>
        <taxon>Phytophthora</taxon>
    </lineage>
</organism>